<evidence type="ECO:0000313" key="2">
    <source>
        <dbReference type="EMBL" id="RED92458.1"/>
    </source>
</evidence>
<keyword evidence="1" id="KW-1133">Transmembrane helix</keyword>
<dbReference type="Proteomes" id="UP000256779">
    <property type="component" value="Unassembled WGS sequence"/>
</dbReference>
<evidence type="ECO:0000313" key="3">
    <source>
        <dbReference type="Proteomes" id="UP000256779"/>
    </source>
</evidence>
<sequence length="384" mass="43165">MKLEHFKKKLDQFDLEIDDFITHHTPQQVANALRNYVLAVVAENISHPVLRQEITLVKNSPRLTPAALKRIVNRTIILRLSEKKTQLQAGIIYRYFCGAYSTDLKGFQKSEKGLEIIYSGNCPDKELINDLDKYRALSNIFSKEKSIPSTVTLKACMVLLDVRKSTVEKFMDLKVETPEPHTKLRSRSVSSISKTIILLAIGCFTAGLVLYFTIASISPTISERKPIPSSEVFNNTYPLQKADGDNRLVVDILGVHSKVESGLLLNPPTLSLLRFKVSNYTDYNVFPDKIIVQGARRKETSNNEPHAAIRFDTENTPTLRISSTRSLDGFSLINDEAFPFLPPDSFTTGELLISSDNSKSLTLRILLHDEANDHEIMSTTVEIP</sequence>
<name>A0A3D9KZL1_MARFU</name>
<dbReference type="AlphaFoldDB" id="A0A3D9KZL1"/>
<dbReference type="EMBL" id="QREG01000030">
    <property type="protein sequence ID" value="RED92458.1"/>
    <property type="molecule type" value="Genomic_DNA"/>
</dbReference>
<feature type="transmembrane region" description="Helical" evidence="1">
    <location>
        <begin position="195"/>
        <end position="214"/>
    </location>
</feature>
<accession>A0A3D9KZL1</accession>
<evidence type="ECO:0000256" key="1">
    <source>
        <dbReference type="SAM" id="Phobius"/>
    </source>
</evidence>
<keyword evidence="1" id="KW-0812">Transmembrane</keyword>
<keyword evidence="3" id="KW-1185">Reference proteome</keyword>
<protein>
    <submittedName>
        <fullName evidence="2">Uncharacterized protein</fullName>
    </submittedName>
</protein>
<reference evidence="2 3" key="1">
    <citation type="submission" date="2018-07" db="EMBL/GenBank/DDBJ databases">
        <title>Genomic Encyclopedia of Type Strains, Phase IV (KMG-IV): sequencing the most valuable type-strain genomes for metagenomic binning, comparative biology and taxonomic classification.</title>
        <authorList>
            <person name="Goeker M."/>
        </authorList>
    </citation>
    <scope>NUCLEOTIDE SEQUENCE [LARGE SCALE GENOMIC DNA]</scope>
    <source>
        <strain evidence="2 3">DSM 4134</strain>
    </source>
</reference>
<proteinExistence type="predicted"/>
<gene>
    <name evidence="2" type="ORF">C7460_13026</name>
</gene>
<organism evidence="2 3">
    <name type="scientific">Marinoscillum furvescens DSM 4134</name>
    <dbReference type="NCBI Taxonomy" id="1122208"/>
    <lineage>
        <taxon>Bacteria</taxon>
        <taxon>Pseudomonadati</taxon>
        <taxon>Bacteroidota</taxon>
        <taxon>Cytophagia</taxon>
        <taxon>Cytophagales</taxon>
        <taxon>Reichenbachiellaceae</taxon>
        <taxon>Marinoscillum</taxon>
    </lineage>
</organism>
<comment type="caution">
    <text evidence="2">The sequence shown here is derived from an EMBL/GenBank/DDBJ whole genome shotgun (WGS) entry which is preliminary data.</text>
</comment>
<dbReference type="RefSeq" id="WP_115870226.1">
    <property type="nucleotide sequence ID" value="NZ_QREG01000030.1"/>
</dbReference>
<keyword evidence="1" id="KW-0472">Membrane</keyword>